<reference evidence="1 2" key="1">
    <citation type="journal article" date="2011" name="J. Biotechnol.">
        <title>The complete genome sequence of the dominant Sinorhizobium meliloti field isolate SM11 extends the S. meliloti pan-genome.</title>
        <authorList>
            <person name="Schneiker-Bekel S."/>
            <person name="Wibberg D."/>
            <person name="Bekel T."/>
            <person name="Blom J."/>
            <person name="Linke B."/>
            <person name="Neuweger H."/>
            <person name="Stiens M."/>
            <person name="Vorholter F.J."/>
            <person name="Weidner S."/>
            <person name="Goesmann A."/>
            <person name="Puhler A."/>
            <person name="Schluter A."/>
        </authorList>
    </citation>
    <scope>NUCLEOTIDE SEQUENCE [LARGE SCALE GENOMIC DNA]</scope>
    <source>
        <strain evidence="1 2">SM11</strain>
    </source>
</reference>
<evidence type="ECO:0000313" key="1">
    <source>
        <dbReference type="EMBL" id="AEH79150.1"/>
    </source>
</evidence>
<dbReference type="PATRIC" id="fig|707241.3.peg.1976"/>
<accession>F7XA54</accession>
<protein>
    <submittedName>
        <fullName evidence="1">Uncharacterized protein</fullName>
    </submittedName>
</protein>
<dbReference type="RefSeq" id="WP_014529589.1">
    <property type="nucleotide sequence ID" value="NC_017325.1"/>
</dbReference>
<dbReference type="Proteomes" id="UP000009045">
    <property type="component" value="Chromosome"/>
</dbReference>
<sequence>MSGALEQINHIKRLAPDAHINAFKATAAKPQPVSHRTIRTAFFDQNVEVPLRLSETDIGVVLDRHGCDIFTVDVNNERPDEEALAIALFIVECVNEAAGFCGEKLDD</sequence>
<gene>
    <name evidence="1" type="ordered locus">SM11_chr1883</name>
</gene>
<dbReference type="KEGG" id="smx:SM11_chr1883"/>
<organism evidence="1 2">
    <name type="scientific">Sinorhizobium meliloti (strain SM11)</name>
    <dbReference type="NCBI Taxonomy" id="707241"/>
    <lineage>
        <taxon>Bacteria</taxon>
        <taxon>Pseudomonadati</taxon>
        <taxon>Pseudomonadota</taxon>
        <taxon>Alphaproteobacteria</taxon>
        <taxon>Hyphomicrobiales</taxon>
        <taxon>Rhizobiaceae</taxon>
        <taxon>Sinorhizobium/Ensifer group</taxon>
        <taxon>Sinorhizobium</taxon>
    </lineage>
</organism>
<name>F7XA54_SINMM</name>
<dbReference type="EMBL" id="CP001830">
    <property type="protein sequence ID" value="AEH79150.1"/>
    <property type="molecule type" value="Genomic_DNA"/>
</dbReference>
<dbReference type="HOGENOM" id="CLU_2208308_0_0_5"/>
<evidence type="ECO:0000313" key="2">
    <source>
        <dbReference type="Proteomes" id="UP000009045"/>
    </source>
</evidence>
<proteinExistence type="predicted"/>
<dbReference type="AlphaFoldDB" id="F7XA54"/>